<evidence type="ECO:0000256" key="1">
    <source>
        <dbReference type="SAM" id="MobiDB-lite"/>
    </source>
</evidence>
<feature type="region of interest" description="Disordered" evidence="1">
    <location>
        <begin position="1"/>
        <end position="211"/>
    </location>
</feature>
<dbReference type="OrthoDB" id="5385910at2759"/>
<dbReference type="RefSeq" id="XP_047837496.1">
    <property type="nucleotide sequence ID" value="XM_047981536.1"/>
</dbReference>
<dbReference type="GeneID" id="72062664"/>
<proteinExistence type="predicted"/>
<reference evidence="2" key="1">
    <citation type="submission" date="2021-11" db="EMBL/GenBank/DDBJ databases">
        <title>Purpureocillium_takamizusanense_genome.</title>
        <authorList>
            <person name="Nguyen N.-H."/>
        </authorList>
    </citation>
    <scope>NUCLEOTIDE SEQUENCE</scope>
    <source>
        <strain evidence="2">PT3</strain>
    </source>
</reference>
<gene>
    <name evidence="2" type="ORF">JDV02_000699</name>
</gene>
<feature type="compositionally biased region" description="Polar residues" evidence="1">
    <location>
        <begin position="7"/>
        <end position="18"/>
    </location>
</feature>
<accession>A0A9Q8V5R0</accession>
<keyword evidence="3" id="KW-1185">Reference proteome</keyword>
<dbReference type="AlphaFoldDB" id="A0A9Q8V5R0"/>
<name>A0A9Q8V5R0_9HYPO</name>
<evidence type="ECO:0000313" key="3">
    <source>
        <dbReference type="Proteomes" id="UP000829364"/>
    </source>
</evidence>
<evidence type="ECO:0000313" key="2">
    <source>
        <dbReference type="EMBL" id="UNI14015.1"/>
    </source>
</evidence>
<organism evidence="2 3">
    <name type="scientific">Purpureocillium takamizusanense</name>
    <dbReference type="NCBI Taxonomy" id="2060973"/>
    <lineage>
        <taxon>Eukaryota</taxon>
        <taxon>Fungi</taxon>
        <taxon>Dikarya</taxon>
        <taxon>Ascomycota</taxon>
        <taxon>Pezizomycotina</taxon>
        <taxon>Sordariomycetes</taxon>
        <taxon>Hypocreomycetidae</taxon>
        <taxon>Hypocreales</taxon>
        <taxon>Ophiocordycipitaceae</taxon>
        <taxon>Purpureocillium</taxon>
    </lineage>
</organism>
<feature type="compositionally biased region" description="Pro residues" evidence="1">
    <location>
        <begin position="91"/>
        <end position="117"/>
    </location>
</feature>
<dbReference type="Proteomes" id="UP000829364">
    <property type="component" value="Chromosome 1"/>
</dbReference>
<feature type="compositionally biased region" description="Polar residues" evidence="1">
    <location>
        <begin position="39"/>
        <end position="50"/>
    </location>
</feature>
<sequence>MPPIPVYSSSPINASKASGVTPHTKPPPGNNDPARDTQAPETTTLTSGGQPSYPPAQPGAVPSLPVQTGLPVPPPPPSKTQPTPTLTAGRPPSPPLPQPGAVPLPPGGSKPIPPPPRAGESLLSPHAATSAPMPPHMSFQPPVASLPIQGRTSTTTTTTAVPGAGIGGGPYPVSLREVDASASYSHPPGYQQDVHASEFSSSQRAAHDAATSHDVRLMSSFGHDDQAGMWDAAKKWAAAAGESLAAAENEVWKRINKD</sequence>
<feature type="compositionally biased region" description="Low complexity" evidence="1">
    <location>
        <begin position="80"/>
        <end position="90"/>
    </location>
</feature>
<protein>
    <submittedName>
        <fullName evidence="2">Uncharacterized protein</fullName>
    </submittedName>
</protein>
<dbReference type="KEGG" id="ptkz:JDV02_000699"/>
<dbReference type="EMBL" id="CP086354">
    <property type="protein sequence ID" value="UNI14015.1"/>
    <property type="molecule type" value="Genomic_DNA"/>
</dbReference>